<feature type="compositionally biased region" description="Basic and acidic residues" evidence="1">
    <location>
        <begin position="135"/>
        <end position="145"/>
    </location>
</feature>
<dbReference type="EMBL" id="KN846952">
    <property type="protein sequence ID" value="KIV82183.1"/>
    <property type="molecule type" value="Genomic_DNA"/>
</dbReference>
<evidence type="ECO:0000313" key="3">
    <source>
        <dbReference type="Proteomes" id="UP000053599"/>
    </source>
</evidence>
<feature type="compositionally biased region" description="Low complexity" evidence="1">
    <location>
        <begin position="108"/>
        <end position="119"/>
    </location>
</feature>
<evidence type="ECO:0000256" key="1">
    <source>
        <dbReference type="SAM" id="MobiDB-lite"/>
    </source>
</evidence>
<proteinExistence type="predicted"/>
<feature type="region of interest" description="Disordered" evidence="1">
    <location>
        <begin position="252"/>
        <end position="273"/>
    </location>
</feature>
<feature type="region of interest" description="Disordered" evidence="1">
    <location>
        <begin position="65"/>
        <end position="146"/>
    </location>
</feature>
<dbReference type="AlphaFoldDB" id="A0A0D1Z5P3"/>
<accession>A0A0D1Z5P3</accession>
<sequence>MGQPTVPNNGMSMLPTQLSQGDPYALQLQQAQHEQLSLQGHVHHLQTQQQLSSMQEQMDHIQQAVQDMRGPVNNQDRGRGRGRGRGSRNPRNARRSNLNGNTNSGQDNANNARSNPRNSRQGRSVLAVQNPGRVGRHEDNADRQRQLQRLQERVQVFEQQHGENRRMQDNAVQPAQGKAAAFNNVTMEHVAEGPRAAYGAGFTQGHQAGLQQGVNAAVHTATGLMTQALAGPIQDLVAETVRRELNNLRRVTELRQLPDEDGGNHQPAGGEDP</sequence>
<gene>
    <name evidence="2" type="ORF">PV11_04310</name>
</gene>
<dbReference type="Proteomes" id="UP000053599">
    <property type="component" value="Unassembled WGS sequence"/>
</dbReference>
<name>A0A0D1Z5P3_9EURO</name>
<dbReference type="OrthoDB" id="10554911at2759"/>
<protein>
    <submittedName>
        <fullName evidence="2">Uncharacterized protein</fullName>
    </submittedName>
</protein>
<dbReference type="HOGENOM" id="CLU_1019545_0_0_1"/>
<organism evidence="2 3">
    <name type="scientific">Exophiala sideris</name>
    <dbReference type="NCBI Taxonomy" id="1016849"/>
    <lineage>
        <taxon>Eukaryota</taxon>
        <taxon>Fungi</taxon>
        <taxon>Dikarya</taxon>
        <taxon>Ascomycota</taxon>
        <taxon>Pezizomycotina</taxon>
        <taxon>Eurotiomycetes</taxon>
        <taxon>Chaetothyriomycetidae</taxon>
        <taxon>Chaetothyriales</taxon>
        <taxon>Herpotrichiellaceae</taxon>
        <taxon>Exophiala</taxon>
    </lineage>
</organism>
<reference evidence="2 3" key="1">
    <citation type="submission" date="2015-01" db="EMBL/GenBank/DDBJ databases">
        <title>The Genome Sequence of Exophiala sideris CBS121828.</title>
        <authorList>
            <consortium name="The Broad Institute Genomics Platform"/>
            <person name="Cuomo C."/>
            <person name="de Hoog S."/>
            <person name="Gorbushina A."/>
            <person name="Stielow B."/>
            <person name="Teixiera M."/>
            <person name="Abouelleil A."/>
            <person name="Chapman S.B."/>
            <person name="Priest M."/>
            <person name="Young S.K."/>
            <person name="Wortman J."/>
            <person name="Nusbaum C."/>
            <person name="Birren B."/>
        </authorList>
    </citation>
    <scope>NUCLEOTIDE SEQUENCE [LARGE SCALE GENOMIC DNA]</scope>
    <source>
        <strain evidence="2 3">CBS 121828</strain>
    </source>
</reference>
<feature type="compositionally biased region" description="Polar residues" evidence="1">
    <location>
        <begin position="98"/>
        <end position="107"/>
    </location>
</feature>
<feature type="compositionally biased region" description="Basic residues" evidence="1">
    <location>
        <begin position="80"/>
        <end position="94"/>
    </location>
</feature>
<evidence type="ECO:0000313" key="2">
    <source>
        <dbReference type="EMBL" id="KIV82183.1"/>
    </source>
</evidence>